<gene>
    <name evidence="2" type="ORF">DFQ04_3018</name>
</gene>
<comment type="caution">
    <text evidence="2">The sequence shown here is derived from an EMBL/GenBank/DDBJ whole genome shotgun (WGS) entry which is preliminary data.</text>
</comment>
<dbReference type="InterPro" id="IPR000600">
    <property type="entry name" value="ROK"/>
</dbReference>
<dbReference type="AlphaFoldDB" id="A0A4R6T2A0"/>
<proteinExistence type="inferred from homology"/>
<keyword evidence="2" id="KW-0808">Transferase</keyword>
<keyword evidence="2" id="KW-0418">Kinase</keyword>
<evidence type="ECO:0000313" key="3">
    <source>
        <dbReference type="Proteomes" id="UP000294535"/>
    </source>
</evidence>
<evidence type="ECO:0000313" key="2">
    <source>
        <dbReference type="EMBL" id="TDQ15132.1"/>
    </source>
</evidence>
<dbReference type="EMBL" id="SNYF01000008">
    <property type="protein sequence ID" value="TDQ15132.1"/>
    <property type="molecule type" value="Genomic_DNA"/>
</dbReference>
<dbReference type="SUPFAM" id="SSF53067">
    <property type="entry name" value="Actin-like ATPase domain"/>
    <property type="match status" value="1"/>
</dbReference>
<dbReference type="RefSeq" id="WP_133557258.1">
    <property type="nucleotide sequence ID" value="NZ_SNYF01000008.1"/>
</dbReference>
<accession>A0A4R6T2A0</accession>
<comment type="similarity">
    <text evidence="1">Belongs to the ROK (NagC/XylR) family.</text>
</comment>
<dbReference type="Gene3D" id="3.30.420.40">
    <property type="match status" value="2"/>
</dbReference>
<protein>
    <submittedName>
        <fullName evidence="2">Glucokinase</fullName>
    </submittedName>
</protein>
<sequence>MQKAILGLDIGGTGIKGGVLVNGHLEDIRSIPTPAHESQEYILQTIADFIHTYEYHELIGIGIGIPGLVDTKQGIVLGLSNIPSFQHVELKKYLTTKFQKPVFINNDANCFAIGVHKYGVGKPFKNLVGITLGTGTGGGIVINGHLYSGSFSAAGEWCSAPYLDHNYEYYCSGKFFQNFYHSKPKALAKLALTGDAEAQKAFDEFGHHLGELLKTILYALAPEAIILGGSIRKTFPLFKKSMYETLQTFSYPTVLENLKILISELDETAIHGAVALVDTEEIKVEA</sequence>
<dbReference type="GO" id="GO:0016301">
    <property type="term" value="F:kinase activity"/>
    <property type="evidence" value="ECO:0007669"/>
    <property type="project" value="UniProtKB-KW"/>
</dbReference>
<name>A0A4R6T2A0_9BACT</name>
<dbReference type="PANTHER" id="PTHR18964:SF149">
    <property type="entry name" value="BIFUNCTIONAL UDP-N-ACETYLGLUCOSAMINE 2-EPIMERASE_N-ACETYLMANNOSAMINE KINASE"/>
    <property type="match status" value="1"/>
</dbReference>
<dbReference type="InterPro" id="IPR043129">
    <property type="entry name" value="ATPase_NBD"/>
</dbReference>
<organism evidence="2 3">
    <name type="scientific">Algoriphagus boseongensis</name>
    <dbReference type="NCBI Taxonomy" id="1442587"/>
    <lineage>
        <taxon>Bacteria</taxon>
        <taxon>Pseudomonadati</taxon>
        <taxon>Bacteroidota</taxon>
        <taxon>Cytophagia</taxon>
        <taxon>Cytophagales</taxon>
        <taxon>Cyclobacteriaceae</taxon>
        <taxon>Algoriphagus</taxon>
    </lineage>
</organism>
<dbReference type="Pfam" id="PF00480">
    <property type="entry name" value="ROK"/>
    <property type="match status" value="1"/>
</dbReference>
<reference evidence="2 3" key="1">
    <citation type="submission" date="2019-03" db="EMBL/GenBank/DDBJ databases">
        <title>Genomic Encyclopedia of Type Strains, Phase III (KMG-III): the genomes of soil and plant-associated and newly described type strains.</title>
        <authorList>
            <person name="Whitman W."/>
        </authorList>
    </citation>
    <scope>NUCLEOTIDE SEQUENCE [LARGE SCALE GENOMIC DNA]</scope>
    <source>
        <strain evidence="2 3">CECT 8446</strain>
    </source>
</reference>
<keyword evidence="3" id="KW-1185">Reference proteome</keyword>
<dbReference type="OrthoDB" id="9810372at2"/>
<dbReference type="PANTHER" id="PTHR18964">
    <property type="entry name" value="ROK (REPRESSOR, ORF, KINASE) FAMILY"/>
    <property type="match status" value="1"/>
</dbReference>
<dbReference type="Proteomes" id="UP000294535">
    <property type="component" value="Unassembled WGS sequence"/>
</dbReference>
<evidence type="ECO:0000256" key="1">
    <source>
        <dbReference type="ARBA" id="ARBA00006479"/>
    </source>
</evidence>